<organism evidence="7 8">
    <name type="scientific">Nocardioides mangrovicus</name>
    <dbReference type="NCBI Taxonomy" id="2478913"/>
    <lineage>
        <taxon>Bacteria</taxon>
        <taxon>Bacillati</taxon>
        <taxon>Actinomycetota</taxon>
        <taxon>Actinomycetes</taxon>
        <taxon>Propionibacteriales</taxon>
        <taxon>Nocardioidaceae</taxon>
        <taxon>Nocardioides</taxon>
    </lineage>
</organism>
<feature type="transmembrane region" description="Helical" evidence="5">
    <location>
        <begin position="98"/>
        <end position="125"/>
    </location>
</feature>
<dbReference type="CDD" id="cd06423">
    <property type="entry name" value="CESA_like"/>
    <property type="match status" value="1"/>
</dbReference>
<reference evidence="7 8" key="1">
    <citation type="submission" date="2018-10" db="EMBL/GenBank/DDBJ databases">
        <title>Marmoricola sp. 4Q3S-7 whole genome shotgun sequence.</title>
        <authorList>
            <person name="Li F."/>
        </authorList>
    </citation>
    <scope>NUCLEOTIDE SEQUENCE [LARGE SCALE GENOMIC DNA]</scope>
    <source>
        <strain evidence="7 8">4Q3S-7</strain>
    </source>
</reference>
<keyword evidence="2" id="KW-0328">Glycosyltransferase</keyword>
<evidence type="ECO:0000313" key="7">
    <source>
        <dbReference type="EMBL" id="RLV49432.1"/>
    </source>
</evidence>
<evidence type="ECO:0000313" key="8">
    <source>
        <dbReference type="Proteomes" id="UP000281708"/>
    </source>
</evidence>
<dbReference type="RefSeq" id="WP_121806535.1">
    <property type="nucleotide sequence ID" value="NZ_RDBE01000007.1"/>
</dbReference>
<evidence type="ECO:0000256" key="3">
    <source>
        <dbReference type="ARBA" id="ARBA00022679"/>
    </source>
</evidence>
<evidence type="ECO:0000256" key="6">
    <source>
        <dbReference type="SAM" id="SignalP"/>
    </source>
</evidence>
<feature type="compositionally biased region" description="Low complexity" evidence="4">
    <location>
        <begin position="41"/>
        <end position="58"/>
    </location>
</feature>
<evidence type="ECO:0000256" key="1">
    <source>
        <dbReference type="ARBA" id="ARBA00006739"/>
    </source>
</evidence>
<comment type="similarity">
    <text evidence="1">Belongs to the glycosyltransferase 2 family.</text>
</comment>
<keyword evidence="6" id="KW-0732">Signal</keyword>
<dbReference type="PANTHER" id="PTHR43630">
    <property type="entry name" value="POLY-BETA-1,6-N-ACETYL-D-GLUCOSAMINE SYNTHASE"/>
    <property type="match status" value="1"/>
</dbReference>
<comment type="caution">
    <text evidence="7">The sequence shown here is derived from an EMBL/GenBank/DDBJ whole genome shotgun (WGS) entry which is preliminary data.</text>
</comment>
<dbReference type="AlphaFoldDB" id="A0A3L8P370"/>
<gene>
    <name evidence="7" type="ORF">D9V37_11025</name>
</gene>
<feature type="signal peptide" evidence="6">
    <location>
        <begin position="1"/>
        <end position="33"/>
    </location>
</feature>
<evidence type="ECO:0000256" key="5">
    <source>
        <dbReference type="SAM" id="Phobius"/>
    </source>
</evidence>
<dbReference type="InterPro" id="IPR029044">
    <property type="entry name" value="Nucleotide-diphossugar_trans"/>
</dbReference>
<keyword evidence="3 7" id="KW-0808">Transferase</keyword>
<keyword evidence="8" id="KW-1185">Reference proteome</keyword>
<dbReference type="PANTHER" id="PTHR43630:SF1">
    <property type="entry name" value="POLY-BETA-1,6-N-ACETYL-D-GLUCOSAMINE SYNTHASE"/>
    <property type="match status" value="1"/>
</dbReference>
<feature type="region of interest" description="Disordered" evidence="4">
    <location>
        <begin position="31"/>
        <end position="94"/>
    </location>
</feature>
<feature type="transmembrane region" description="Helical" evidence="5">
    <location>
        <begin position="429"/>
        <end position="447"/>
    </location>
</feature>
<dbReference type="OrthoDB" id="7431422at2"/>
<feature type="chain" id="PRO_5018035238" evidence="6">
    <location>
        <begin position="34"/>
        <end position="529"/>
    </location>
</feature>
<keyword evidence="5" id="KW-0472">Membrane</keyword>
<sequence>MLAARPSWRALLPVLLLTGFLLASTLLAAPARADDSPSPSPSSSPSSSQTPADSTQDSLLPPDPDQQESRQQTQVMPPRVGQDGSSAGTASSQGRSPLALGGLGLLVAVSLALTVVAATTLWWMLHAWRSTTSLQATGFSPTPQAPRRRFSLLVPARHEELVLGHTLDELARQDHPDFEVIVIIGHDDPGTEEVARAAERRHPGLVRVVIDHSVPKNKPRGMNTALAECTGDIVGVFDAEDEVHPGLLRLIDARFSDTGADIVQGGVQLMNVSTSWWSLRNCLEYYFWFRSRLHFHAEARFIPLGGNTVFVRTDLLRAAGGWDGDCLAEDCELGVRLSTQGAKVAVAYDPAVVTREETPGTFRSLVKQRTRWSQGFLQVLRKGAWKELPSWRQRALARYTLTMPFLQAFTGLMIPVSLFLIFAVKVPTAVALVTFLPVVPTLVTLAVEAAGLGEFGRAYGVRIRVRDYVRLVLGTFPYQVMLAFAALRAVWREVRGDGSWEKTDHVGAHVVGADPHQQLTTRTPEEALR</sequence>
<proteinExistence type="inferred from homology"/>
<dbReference type="Proteomes" id="UP000281708">
    <property type="component" value="Unassembled WGS sequence"/>
</dbReference>
<dbReference type="SUPFAM" id="SSF53448">
    <property type="entry name" value="Nucleotide-diphospho-sugar transferases"/>
    <property type="match status" value="1"/>
</dbReference>
<keyword evidence="5" id="KW-0812">Transmembrane</keyword>
<dbReference type="GO" id="GO:0016757">
    <property type="term" value="F:glycosyltransferase activity"/>
    <property type="evidence" value="ECO:0007669"/>
    <property type="project" value="UniProtKB-KW"/>
</dbReference>
<protein>
    <submittedName>
        <fullName evidence="7">Glycosyltransferase family 2 protein</fullName>
    </submittedName>
</protein>
<feature type="compositionally biased region" description="Polar residues" evidence="4">
    <location>
        <begin position="83"/>
        <end position="94"/>
    </location>
</feature>
<keyword evidence="5" id="KW-1133">Transmembrane helix</keyword>
<dbReference type="Pfam" id="PF13641">
    <property type="entry name" value="Glyco_tranf_2_3"/>
    <property type="match status" value="1"/>
</dbReference>
<feature type="transmembrane region" description="Helical" evidence="5">
    <location>
        <begin position="468"/>
        <end position="491"/>
    </location>
</feature>
<dbReference type="Gene3D" id="3.90.550.10">
    <property type="entry name" value="Spore Coat Polysaccharide Biosynthesis Protein SpsA, Chain A"/>
    <property type="match status" value="1"/>
</dbReference>
<feature type="transmembrane region" description="Helical" evidence="5">
    <location>
        <begin position="401"/>
        <end position="423"/>
    </location>
</feature>
<accession>A0A3L8P370</accession>
<evidence type="ECO:0000256" key="4">
    <source>
        <dbReference type="SAM" id="MobiDB-lite"/>
    </source>
</evidence>
<evidence type="ECO:0000256" key="2">
    <source>
        <dbReference type="ARBA" id="ARBA00022676"/>
    </source>
</evidence>
<dbReference type="EMBL" id="RDBE01000007">
    <property type="protein sequence ID" value="RLV49432.1"/>
    <property type="molecule type" value="Genomic_DNA"/>
</dbReference>
<name>A0A3L8P370_9ACTN</name>